<dbReference type="InterPro" id="IPR001789">
    <property type="entry name" value="Sig_transdc_resp-reg_receiver"/>
</dbReference>
<evidence type="ECO:0000313" key="3">
    <source>
        <dbReference type="EMBL" id="XBH02749.1"/>
    </source>
</evidence>
<dbReference type="CDD" id="cd17557">
    <property type="entry name" value="REC_Rcp-like"/>
    <property type="match status" value="1"/>
</dbReference>
<gene>
    <name evidence="3" type="ORF">V5E97_31175</name>
</gene>
<proteinExistence type="predicted"/>
<dbReference type="GO" id="GO:0000160">
    <property type="term" value="P:phosphorelay signal transduction system"/>
    <property type="evidence" value="ECO:0007669"/>
    <property type="project" value="InterPro"/>
</dbReference>
<reference evidence="3" key="1">
    <citation type="submission" date="2024-05" db="EMBL/GenBank/DDBJ databases">
        <title>Planctomycetes of the genus Singulisphaera possess chitinolytic capabilities.</title>
        <authorList>
            <person name="Ivanova A."/>
        </authorList>
    </citation>
    <scope>NUCLEOTIDE SEQUENCE</scope>
    <source>
        <strain evidence="3">Ch08T</strain>
    </source>
</reference>
<dbReference type="PANTHER" id="PTHR44520">
    <property type="entry name" value="RESPONSE REGULATOR RCP1-RELATED"/>
    <property type="match status" value="1"/>
</dbReference>
<dbReference type="PANTHER" id="PTHR44520:SF2">
    <property type="entry name" value="RESPONSE REGULATOR RCP1"/>
    <property type="match status" value="1"/>
</dbReference>
<evidence type="ECO:0000259" key="2">
    <source>
        <dbReference type="PROSITE" id="PS50110"/>
    </source>
</evidence>
<dbReference type="RefSeq" id="WP_406695490.1">
    <property type="nucleotide sequence ID" value="NZ_CP155447.1"/>
</dbReference>
<keyword evidence="1" id="KW-0597">Phosphoprotein</keyword>
<dbReference type="PROSITE" id="PS50110">
    <property type="entry name" value="RESPONSE_REGULATORY"/>
    <property type="match status" value="1"/>
</dbReference>
<protein>
    <submittedName>
        <fullName evidence="3">Response regulator</fullName>
    </submittedName>
</protein>
<accession>A0AAU7CBQ0</accession>
<feature type="domain" description="Response regulatory" evidence="2">
    <location>
        <begin position="6"/>
        <end position="133"/>
    </location>
</feature>
<sequence>MRPDFHILLVEDSRADVMIIERALHDGNVPHRLTVIHDGRKALDYLVRLQDPKSDTDLEPDLILLDLNLPGIDGCQVLTQIKNDPLLRTIPVVVLTTSLRDEDVLQTYQAGANTYIQKPAEYPRYRDLVVTLRQYWHETAIRPPRTRPSH</sequence>
<dbReference type="Gene3D" id="3.40.50.2300">
    <property type="match status" value="1"/>
</dbReference>
<dbReference type="AlphaFoldDB" id="A0AAU7CBQ0"/>
<organism evidence="3">
    <name type="scientific">Singulisphaera sp. Ch08</name>
    <dbReference type="NCBI Taxonomy" id="3120278"/>
    <lineage>
        <taxon>Bacteria</taxon>
        <taxon>Pseudomonadati</taxon>
        <taxon>Planctomycetota</taxon>
        <taxon>Planctomycetia</taxon>
        <taxon>Isosphaerales</taxon>
        <taxon>Isosphaeraceae</taxon>
        <taxon>Singulisphaera</taxon>
    </lineage>
</organism>
<dbReference type="SUPFAM" id="SSF52172">
    <property type="entry name" value="CheY-like"/>
    <property type="match status" value="1"/>
</dbReference>
<feature type="modified residue" description="4-aspartylphosphate" evidence="1">
    <location>
        <position position="66"/>
    </location>
</feature>
<dbReference type="SMART" id="SM00448">
    <property type="entry name" value="REC"/>
    <property type="match status" value="1"/>
</dbReference>
<dbReference type="InterPro" id="IPR011006">
    <property type="entry name" value="CheY-like_superfamily"/>
</dbReference>
<evidence type="ECO:0000256" key="1">
    <source>
        <dbReference type="PROSITE-ProRule" id="PRU00169"/>
    </source>
</evidence>
<dbReference type="Pfam" id="PF00072">
    <property type="entry name" value="Response_reg"/>
    <property type="match status" value="1"/>
</dbReference>
<dbReference type="InterPro" id="IPR052893">
    <property type="entry name" value="TCS_response_regulator"/>
</dbReference>
<name>A0AAU7CBQ0_9BACT</name>
<dbReference type="EMBL" id="CP155447">
    <property type="protein sequence ID" value="XBH02749.1"/>
    <property type="molecule type" value="Genomic_DNA"/>
</dbReference>